<dbReference type="EMBL" id="REGA01000002">
    <property type="protein sequence ID" value="RQG97297.1"/>
    <property type="molecule type" value="Genomic_DNA"/>
</dbReference>
<evidence type="ECO:0000313" key="5">
    <source>
        <dbReference type="Proteomes" id="UP000282323"/>
    </source>
</evidence>
<reference evidence="4 5" key="1">
    <citation type="submission" date="2018-10" db="EMBL/GenBank/DDBJ databases">
        <title>Natrarchaeobius chitinivorans gen. nov., sp. nov., and Natrarchaeobius haloalkaliphilus sp. nov., alkaliphilic, chitin-utilizing haloarchaea from hypersaline alkaline lakes.</title>
        <authorList>
            <person name="Sorokin D.Y."/>
            <person name="Elcheninov A.G."/>
            <person name="Kostrikina N.A."/>
            <person name="Bale N.J."/>
            <person name="Sinninghe Damste J.S."/>
            <person name="Khijniak T.V."/>
            <person name="Kublanov I.V."/>
            <person name="Toshchakov S.V."/>
        </authorList>
    </citation>
    <scope>NUCLEOTIDE SEQUENCE [LARGE SCALE GENOMIC DNA]</scope>
    <source>
        <strain evidence="4 5">AArcht4T</strain>
    </source>
</reference>
<dbReference type="RefSeq" id="WP_124194418.1">
    <property type="nucleotide sequence ID" value="NZ_REGA01000002.1"/>
</dbReference>
<evidence type="ECO:0000256" key="2">
    <source>
        <dbReference type="ARBA" id="ARBA00022982"/>
    </source>
</evidence>
<comment type="caution">
    <text evidence="4">The sequence shown here is derived from an EMBL/GenBank/DDBJ whole genome shotgun (WGS) entry which is preliminary data.</text>
</comment>
<dbReference type="Gene3D" id="3.40.30.10">
    <property type="entry name" value="Glutaredoxin"/>
    <property type="match status" value="1"/>
</dbReference>
<name>A0A3N6M5G0_NATCH</name>
<feature type="domain" description="Thioredoxin-like fold" evidence="3">
    <location>
        <begin position="52"/>
        <end position="210"/>
    </location>
</feature>
<comment type="similarity">
    <text evidence="1">Belongs to the glutaredoxin family.</text>
</comment>
<evidence type="ECO:0000313" key="4">
    <source>
        <dbReference type="EMBL" id="RQG97297.1"/>
    </source>
</evidence>
<dbReference type="SUPFAM" id="SSF52833">
    <property type="entry name" value="Thioredoxin-like"/>
    <property type="match status" value="1"/>
</dbReference>
<dbReference type="AlphaFoldDB" id="A0A3N6M5G0"/>
<dbReference type="Proteomes" id="UP000282323">
    <property type="component" value="Unassembled WGS sequence"/>
</dbReference>
<evidence type="ECO:0000259" key="3">
    <source>
        <dbReference type="Pfam" id="PF13462"/>
    </source>
</evidence>
<dbReference type="Pfam" id="PF13462">
    <property type="entry name" value="Thioredoxin_4"/>
    <property type="match status" value="1"/>
</dbReference>
<keyword evidence="2" id="KW-0249">Electron transport</keyword>
<sequence length="212" mass="22824">MRRRSFLVSTAGGLSVALAGCTSILEASRPAGLEGVDADRQLSVPTLGSGTVAVDVYEDLGCPICHEFRADVFPELESSYVEPDEITYRHRDFPVEAAAESVAMANAARAVQAETRTDDDPAGRFFDYKDRVIDHDDWGDDSLATLAEIVDVEPEAVSEALEADTYYPTLVADWERGENAGVERTPTVVVDGDIVDEPLEVDAIGEAIDDAA</sequence>
<keyword evidence="2" id="KW-0813">Transport</keyword>
<dbReference type="InterPro" id="IPR036249">
    <property type="entry name" value="Thioredoxin-like_sf"/>
</dbReference>
<keyword evidence="5" id="KW-1185">Reference proteome</keyword>
<proteinExistence type="inferred from homology"/>
<protein>
    <submittedName>
        <fullName evidence="4">Disulfide bond formation protein DsbA</fullName>
    </submittedName>
</protein>
<gene>
    <name evidence="4" type="ORF">EA473_04325</name>
</gene>
<dbReference type="OrthoDB" id="15256at2157"/>
<dbReference type="InterPro" id="IPR012336">
    <property type="entry name" value="Thioredoxin-like_fold"/>
</dbReference>
<evidence type="ECO:0000256" key="1">
    <source>
        <dbReference type="ARBA" id="ARBA00007787"/>
    </source>
</evidence>
<accession>A0A3N6M5G0</accession>
<organism evidence="4 5">
    <name type="scientific">Natrarchaeobius chitinivorans</name>
    <dbReference type="NCBI Taxonomy" id="1679083"/>
    <lineage>
        <taxon>Archaea</taxon>
        <taxon>Methanobacteriati</taxon>
        <taxon>Methanobacteriota</taxon>
        <taxon>Stenosarchaea group</taxon>
        <taxon>Halobacteria</taxon>
        <taxon>Halobacteriales</taxon>
        <taxon>Natrialbaceae</taxon>
        <taxon>Natrarchaeobius</taxon>
    </lineage>
</organism>
<dbReference type="PROSITE" id="PS51257">
    <property type="entry name" value="PROKAR_LIPOPROTEIN"/>
    <property type="match status" value="1"/>
</dbReference>